<reference evidence="3" key="1">
    <citation type="submission" date="2017-11" db="EMBL/GenBank/DDBJ databases">
        <authorList>
            <person name="Lima N.C."/>
            <person name="Parody-Merino A.M."/>
            <person name="Battley P.F."/>
            <person name="Fidler A.E."/>
            <person name="Prosdocimi F."/>
        </authorList>
    </citation>
    <scope>NUCLEOTIDE SEQUENCE [LARGE SCALE GENOMIC DNA]</scope>
</reference>
<gene>
    <name evidence="2" type="ORF">llap_12080</name>
</gene>
<proteinExistence type="predicted"/>
<keyword evidence="1" id="KW-1133">Transmembrane helix</keyword>
<organism evidence="2 3">
    <name type="scientific">Limosa lapponica baueri</name>
    <dbReference type="NCBI Taxonomy" id="1758121"/>
    <lineage>
        <taxon>Eukaryota</taxon>
        <taxon>Metazoa</taxon>
        <taxon>Chordata</taxon>
        <taxon>Craniata</taxon>
        <taxon>Vertebrata</taxon>
        <taxon>Euteleostomi</taxon>
        <taxon>Archelosauria</taxon>
        <taxon>Archosauria</taxon>
        <taxon>Dinosauria</taxon>
        <taxon>Saurischia</taxon>
        <taxon>Theropoda</taxon>
        <taxon>Coelurosauria</taxon>
        <taxon>Aves</taxon>
        <taxon>Neognathae</taxon>
        <taxon>Neoaves</taxon>
        <taxon>Charadriiformes</taxon>
        <taxon>Scolopacidae</taxon>
        <taxon>Limosa</taxon>
    </lineage>
</organism>
<feature type="transmembrane region" description="Helical" evidence="1">
    <location>
        <begin position="58"/>
        <end position="77"/>
    </location>
</feature>
<protein>
    <submittedName>
        <fullName evidence="2">Uncharacterized protein</fullName>
    </submittedName>
</protein>
<keyword evidence="1" id="KW-0812">Transmembrane</keyword>
<dbReference type="EMBL" id="KZ507063">
    <property type="protein sequence ID" value="PKU37615.1"/>
    <property type="molecule type" value="Genomic_DNA"/>
</dbReference>
<dbReference type="Proteomes" id="UP000233556">
    <property type="component" value="Unassembled WGS sequence"/>
</dbReference>
<keyword evidence="3" id="KW-1185">Reference proteome</keyword>
<sequence length="111" mass="11776">MRSLFSPSSWITSGLGAKEPTCADLKKSSFCPCHTAFSDSSVNMRLESDTQTGGSSGGGPSLALAASSAVGIISIFFRMHRKSRSQSITAVSRKRGKRRMQAAAWVSSCKV</sequence>
<dbReference type="AlphaFoldDB" id="A0A2I0TV01"/>
<name>A0A2I0TV01_LIMLA</name>
<evidence type="ECO:0000313" key="2">
    <source>
        <dbReference type="EMBL" id="PKU37615.1"/>
    </source>
</evidence>
<accession>A0A2I0TV01</accession>
<dbReference type="OrthoDB" id="10322106at2759"/>
<evidence type="ECO:0000313" key="3">
    <source>
        <dbReference type="Proteomes" id="UP000233556"/>
    </source>
</evidence>
<keyword evidence="1" id="KW-0472">Membrane</keyword>
<reference evidence="3" key="2">
    <citation type="submission" date="2017-12" db="EMBL/GenBank/DDBJ databases">
        <title>Genome sequence of the Bar-tailed Godwit (Limosa lapponica baueri).</title>
        <authorList>
            <person name="Lima N.C.B."/>
            <person name="Parody-Merino A.M."/>
            <person name="Battley P.F."/>
            <person name="Fidler A.E."/>
            <person name="Prosdocimi F."/>
        </authorList>
    </citation>
    <scope>NUCLEOTIDE SEQUENCE [LARGE SCALE GENOMIC DNA]</scope>
</reference>
<evidence type="ECO:0000256" key="1">
    <source>
        <dbReference type="SAM" id="Phobius"/>
    </source>
</evidence>